<name>A0AC34RG80_9BILA</name>
<accession>A0AC34RG80</accession>
<sequence length="202" mass="23339">MIARGEGKSARKGEKFLSKDQSVAGNFQQYGLERFLGDIIIGDASRHKVWRPNTRFDAILADPPYGIREKGSKVGNKTRKEHWTLPGSTHEQHFPEKAKYSLNQVFLDLLDLAASKLEINGRIAFWFPVVRDTYSEKVLPRHNAMELIANCEQCLTKKGSRRLLTYKKIRESEMEEKAYVLEDSYDTQTFRQMIFVPNQPEN</sequence>
<reference evidence="2" key="1">
    <citation type="submission" date="2022-11" db="UniProtKB">
        <authorList>
            <consortium name="WormBaseParasite"/>
        </authorList>
    </citation>
    <scope>IDENTIFICATION</scope>
</reference>
<organism evidence="1 2">
    <name type="scientific">Panagrolaimus sp. JU765</name>
    <dbReference type="NCBI Taxonomy" id="591449"/>
    <lineage>
        <taxon>Eukaryota</taxon>
        <taxon>Metazoa</taxon>
        <taxon>Ecdysozoa</taxon>
        <taxon>Nematoda</taxon>
        <taxon>Chromadorea</taxon>
        <taxon>Rhabditida</taxon>
        <taxon>Tylenchina</taxon>
        <taxon>Panagrolaimomorpha</taxon>
        <taxon>Panagrolaimoidea</taxon>
        <taxon>Panagrolaimidae</taxon>
        <taxon>Panagrolaimus</taxon>
    </lineage>
</organism>
<dbReference type="Proteomes" id="UP000887576">
    <property type="component" value="Unplaced"/>
</dbReference>
<dbReference type="WBParaSite" id="JU765_v2.g6270.t1">
    <property type="protein sequence ID" value="JU765_v2.g6270.t1"/>
    <property type="gene ID" value="JU765_v2.g6270"/>
</dbReference>
<evidence type="ECO:0000313" key="2">
    <source>
        <dbReference type="WBParaSite" id="JU765_v2.g6270.t1"/>
    </source>
</evidence>
<proteinExistence type="predicted"/>
<evidence type="ECO:0000313" key="1">
    <source>
        <dbReference type="Proteomes" id="UP000887576"/>
    </source>
</evidence>
<protein>
    <submittedName>
        <fullName evidence="2">Uncharacterized protein</fullName>
    </submittedName>
</protein>